<dbReference type="RefSeq" id="WP_092738008.1">
    <property type="nucleotide sequence ID" value="NZ_FNAS01000025.1"/>
</dbReference>
<dbReference type="Proteomes" id="UP000198517">
    <property type="component" value="Unassembled WGS sequence"/>
</dbReference>
<dbReference type="InterPro" id="IPR001387">
    <property type="entry name" value="Cro/C1-type_HTH"/>
</dbReference>
<dbReference type="EMBL" id="FNAS01000025">
    <property type="protein sequence ID" value="SDE77765.1"/>
    <property type="molecule type" value="Genomic_DNA"/>
</dbReference>
<dbReference type="PROSITE" id="PS50943">
    <property type="entry name" value="HTH_CROC1"/>
    <property type="match status" value="1"/>
</dbReference>
<protein>
    <submittedName>
        <fullName evidence="2">Helix-turn-helix</fullName>
    </submittedName>
</protein>
<keyword evidence="3" id="KW-1185">Reference proteome</keyword>
<evidence type="ECO:0000313" key="3">
    <source>
        <dbReference type="Proteomes" id="UP000198517"/>
    </source>
</evidence>
<sequence>MAKKGRLSNKEREQKKEYAKIIFLQEKNITIKDLAERVGVSVNTLSEWMKVEKWEGLKRNILLTRQEQLVQMQDELAELNAFIQRNEKGYRFADFKTAQIRNQLVKNIKDLETKALLPEIINALTQFLDFVRTENLEDAQLLADYTDSFIKSKL</sequence>
<organism evidence="2 3">
    <name type="scientific">Riemerella columbipharyngis</name>
    <dbReference type="NCBI Taxonomy" id="1071918"/>
    <lineage>
        <taxon>Bacteria</taxon>
        <taxon>Pseudomonadati</taxon>
        <taxon>Bacteroidota</taxon>
        <taxon>Flavobacteriia</taxon>
        <taxon>Flavobacteriales</taxon>
        <taxon>Weeksellaceae</taxon>
        <taxon>Riemerella</taxon>
    </lineage>
</organism>
<accession>A0A1G7FQ33</accession>
<dbReference type="CDD" id="cd00093">
    <property type="entry name" value="HTH_XRE"/>
    <property type="match status" value="1"/>
</dbReference>
<feature type="domain" description="HTH cro/C1-type" evidence="1">
    <location>
        <begin position="25"/>
        <end position="48"/>
    </location>
</feature>
<gene>
    <name evidence="2" type="ORF">SAMN05421544_12512</name>
</gene>
<dbReference type="STRING" id="1071918.SAMN05421544_12512"/>
<dbReference type="OrthoDB" id="961372at2"/>
<dbReference type="Gene3D" id="1.10.10.60">
    <property type="entry name" value="Homeodomain-like"/>
    <property type="match status" value="1"/>
</dbReference>
<dbReference type="Pfam" id="PF13443">
    <property type="entry name" value="HTH_26"/>
    <property type="match status" value="1"/>
</dbReference>
<name>A0A1G7FQ33_9FLAO</name>
<dbReference type="AlphaFoldDB" id="A0A1G7FQ33"/>
<evidence type="ECO:0000259" key="1">
    <source>
        <dbReference type="PROSITE" id="PS50943"/>
    </source>
</evidence>
<reference evidence="2 3" key="1">
    <citation type="submission" date="2016-10" db="EMBL/GenBank/DDBJ databases">
        <authorList>
            <person name="de Groot N.N."/>
        </authorList>
    </citation>
    <scope>NUCLEOTIDE SEQUENCE [LARGE SCALE GENOMIC DNA]</scope>
    <source>
        <strain evidence="2 3">DSM 24015</strain>
    </source>
</reference>
<evidence type="ECO:0000313" key="2">
    <source>
        <dbReference type="EMBL" id="SDE77765.1"/>
    </source>
</evidence>
<proteinExistence type="predicted"/>